<evidence type="ECO:0000313" key="2">
    <source>
        <dbReference type="EMBL" id="MFD1535767.1"/>
    </source>
</evidence>
<protein>
    <recommendedName>
        <fullName evidence="4">DUF2267 domain-containing protein</fullName>
    </recommendedName>
</protein>
<name>A0ABW4FZF3_9ACTN</name>
<comment type="caution">
    <text evidence="2">The sequence shown here is derived from an EMBL/GenBank/DDBJ whole genome shotgun (WGS) entry which is preliminary data.</text>
</comment>
<gene>
    <name evidence="2" type="ORF">ACFSJ0_01900</name>
</gene>
<organism evidence="2 3">
    <name type="scientific">Nonomuraea guangzhouensis</name>
    <dbReference type="NCBI Taxonomy" id="1291555"/>
    <lineage>
        <taxon>Bacteria</taxon>
        <taxon>Bacillati</taxon>
        <taxon>Actinomycetota</taxon>
        <taxon>Actinomycetes</taxon>
        <taxon>Streptosporangiales</taxon>
        <taxon>Streptosporangiaceae</taxon>
        <taxon>Nonomuraea</taxon>
    </lineage>
</organism>
<evidence type="ECO:0000313" key="3">
    <source>
        <dbReference type="Proteomes" id="UP001597097"/>
    </source>
</evidence>
<proteinExistence type="predicted"/>
<sequence length="129" mass="13304">MASGEAADPTEHDPVESLIDNAIRDILNEASQSTKVLARGGDSMATLIETALTSAPRAMLKSSAIERVLLAQVLASALADALAPALAEALTPEIMKVLEQYTTNAKGGGAKAPRTTTATARGTSSRKKT</sequence>
<reference evidence="3" key="1">
    <citation type="journal article" date="2019" name="Int. J. Syst. Evol. Microbiol.">
        <title>The Global Catalogue of Microorganisms (GCM) 10K type strain sequencing project: providing services to taxonomists for standard genome sequencing and annotation.</title>
        <authorList>
            <consortium name="The Broad Institute Genomics Platform"/>
            <consortium name="The Broad Institute Genome Sequencing Center for Infectious Disease"/>
            <person name="Wu L."/>
            <person name="Ma J."/>
        </authorList>
    </citation>
    <scope>NUCLEOTIDE SEQUENCE [LARGE SCALE GENOMIC DNA]</scope>
    <source>
        <strain evidence="3">CGMCC 1.15399</strain>
    </source>
</reference>
<accession>A0ABW4FZF3</accession>
<feature type="region of interest" description="Disordered" evidence="1">
    <location>
        <begin position="103"/>
        <end position="129"/>
    </location>
</feature>
<dbReference type="EMBL" id="JBHUCM010000004">
    <property type="protein sequence ID" value="MFD1535767.1"/>
    <property type="molecule type" value="Genomic_DNA"/>
</dbReference>
<feature type="compositionally biased region" description="Low complexity" evidence="1">
    <location>
        <begin position="111"/>
        <end position="123"/>
    </location>
</feature>
<dbReference type="Proteomes" id="UP001597097">
    <property type="component" value="Unassembled WGS sequence"/>
</dbReference>
<evidence type="ECO:0000256" key="1">
    <source>
        <dbReference type="SAM" id="MobiDB-lite"/>
    </source>
</evidence>
<keyword evidence="3" id="KW-1185">Reference proteome</keyword>
<dbReference type="RefSeq" id="WP_219532671.1">
    <property type="nucleotide sequence ID" value="NZ_JAHKRM010000015.1"/>
</dbReference>
<evidence type="ECO:0008006" key="4">
    <source>
        <dbReference type="Google" id="ProtNLM"/>
    </source>
</evidence>